<dbReference type="Gene3D" id="3.10.450.70">
    <property type="entry name" value="Disulphide bond isomerase, DsbC/G, N-terminal"/>
    <property type="match status" value="1"/>
</dbReference>
<dbReference type="InterPro" id="IPR051470">
    <property type="entry name" value="Thiol:disulfide_interchange"/>
</dbReference>
<organism evidence="3 4">
    <name type="scientific">Geomesophilobacter sediminis</name>
    <dbReference type="NCBI Taxonomy" id="2798584"/>
    <lineage>
        <taxon>Bacteria</taxon>
        <taxon>Pseudomonadati</taxon>
        <taxon>Thermodesulfobacteriota</taxon>
        <taxon>Desulfuromonadia</taxon>
        <taxon>Geobacterales</taxon>
        <taxon>Geobacteraceae</taxon>
        <taxon>Geomesophilobacter</taxon>
    </lineage>
</organism>
<feature type="chain" id="PRO_5035311273" description="Disulphide bond isomerase DsbC/G N-terminal domain-containing protein" evidence="1">
    <location>
        <begin position="21"/>
        <end position="100"/>
    </location>
</feature>
<dbReference type="PANTHER" id="PTHR35272">
    <property type="entry name" value="THIOL:DISULFIDE INTERCHANGE PROTEIN DSBC-RELATED"/>
    <property type="match status" value="1"/>
</dbReference>
<dbReference type="AlphaFoldDB" id="A0A8J7SCW7"/>
<evidence type="ECO:0000313" key="4">
    <source>
        <dbReference type="Proteomes" id="UP000636888"/>
    </source>
</evidence>
<feature type="domain" description="Disulphide bond isomerase DsbC/G N-terminal" evidence="2">
    <location>
        <begin position="18"/>
        <end position="90"/>
    </location>
</feature>
<proteinExistence type="predicted"/>
<dbReference type="PROSITE" id="PS51257">
    <property type="entry name" value="PROKAR_LIPOPROTEIN"/>
    <property type="match status" value="1"/>
</dbReference>
<evidence type="ECO:0000259" key="2">
    <source>
        <dbReference type="Pfam" id="PF10411"/>
    </source>
</evidence>
<dbReference type="InterPro" id="IPR009094">
    <property type="entry name" value="DiS-bond_isomerase_DsbC/G_N_sf"/>
</dbReference>
<comment type="caution">
    <text evidence="3">The sequence shown here is derived from an EMBL/GenBank/DDBJ whole genome shotgun (WGS) entry which is preliminary data.</text>
</comment>
<dbReference type="Proteomes" id="UP000636888">
    <property type="component" value="Unassembled WGS sequence"/>
</dbReference>
<dbReference type="InterPro" id="IPR018950">
    <property type="entry name" value="DiS-bond_isomerase_DsbC/G_N"/>
</dbReference>
<reference evidence="3" key="1">
    <citation type="submission" date="2020-12" db="EMBL/GenBank/DDBJ databases">
        <title>Geomonas sp. Red875, isolated from river sediment.</title>
        <authorList>
            <person name="Xu Z."/>
            <person name="Zhang Z."/>
            <person name="Masuda Y."/>
            <person name="Itoh H."/>
            <person name="Senoo K."/>
        </authorList>
    </citation>
    <scope>NUCLEOTIDE SEQUENCE</scope>
    <source>
        <strain evidence="3">Red875</strain>
    </source>
</reference>
<name>A0A8J7SCW7_9BACT</name>
<evidence type="ECO:0000313" key="3">
    <source>
        <dbReference type="EMBL" id="MBJ6727454.1"/>
    </source>
</evidence>
<dbReference type="EMBL" id="JAEMHM010000024">
    <property type="protein sequence ID" value="MBJ6727454.1"/>
    <property type="molecule type" value="Genomic_DNA"/>
</dbReference>
<keyword evidence="1" id="KW-0732">Signal</keyword>
<feature type="signal peptide" evidence="1">
    <location>
        <begin position="1"/>
        <end position="20"/>
    </location>
</feature>
<dbReference type="RefSeq" id="WP_199386596.1">
    <property type="nucleotide sequence ID" value="NZ_JAEMHM010000024.1"/>
</dbReference>
<dbReference type="SUPFAM" id="SSF54423">
    <property type="entry name" value="DsbC/DsbG N-terminal domain-like"/>
    <property type="match status" value="1"/>
</dbReference>
<sequence>MTKKYLAMLVFVLLAGCSSAPSKEQVKESMKKLIPVDFQVVDVRAVSQVPGLVEVVIKAGNQPMVIYMDKKAKYVLSGSLMEVDTKKNLTRETVTKYQTK</sequence>
<protein>
    <recommendedName>
        <fullName evidence="2">Disulphide bond isomerase DsbC/G N-terminal domain-containing protein</fullName>
    </recommendedName>
</protein>
<keyword evidence="4" id="KW-1185">Reference proteome</keyword>
<dbReference type="PANTHER" id="PTHR35272:SF3">
    <property type="entry name" value="THIOL:DISULFIDE INTERCHANGE PROTEIN DSBC"/>
    <property type="match status" value="1"/>
</dbReference>
<evidence type="ECO:0000256" key="1">
    <source>
        <dbReference type="SAM" id="SignalP"/>
    </source>
</evidence>
<gene>
    <name evidence="3" type="ORF">JFN93_22295</name>
</gene>
<dbReference type="Pfam" id="PF10411">
    <property type="entry name" value="DsbC_N"/>
    <property type="match status" value="1"/>
</dbReference>
<dbReference type="GO" id="GO:0042597">
    <property type="term" value="C:periplasmic space"/>
    <property type="evidence" value="ECO:0007669"/>
    <property type="project" value="InterPro"/>
</dbReference>
<accession>A0A8J7SCW7</accession>